<accession>A0A3D9FJ38</accession>
<dbReference type="Pfam" id="PF13717">
    <property type="entry name" value="Zn_ribbon_4"/>
    <property type="match status" value="1"/>
</dbReference>
<evidence type="ECO:0000259" key="3">
    <source>
        <dbReference type="Pfam" id="PF13717"/>
    </source>
</evidence>
<proteinExistence type="predicted"/>
<keyword evidence="2" id="KW-0812">Transmembrane</keyword>
<feature type="region of interest" description="Disordered" evidence="1">
    <location>
        <begin position="43"/>
        <end position="100"/>
    </location>
</feature>
<dbReference type="EMBL" id="QRDP01000004">
    <property type="protein sequence ID" value="RED17121.1"/>
    <property type="molecule type" value="Genomic_DNA"/>
</dbReference>
<dbReference type="AlphaFoldDB" id="A0A3D9FJ38"/>
<keyword evidence="2" id="KW-0472">Membrane</keyword>
<reference evidence="4 5" key="1">
    <citation type="submission" date="2018-07" db="EMBL/GenBank/DDBJ databases">
        <title>Genomic Encyclopedia of Type Strains, Phase IV (KMG-IV): sequencing the most valuable type-strain genomes for metagenomic binning, comparative biology and taxonomic classification.</title>
        <authorList>
            <person name="Goeker M."/>
        </authorList>
    </citation>
    <scope>NUCLEOTIDE SEQUENCE [LARGE SCALE GENOMIC DNA]</scope>
    <source>
        <strain evidence="4 5">DSM 26725</strain>
    </source>
</reference>
<feature type="compositionally biased region" description="Basic and acidic residues" evidence="1">
    <location>
        <begin position="64"/>
        <end position="79"/>
    </location>
</feature>
<dbReference type="InterPro" id="IPR011723">
    <property type="entry name" value="Znf/thioredoxin_put"/>
</dbReference>
<feature type="domain" description="Zinc finger/thioredoxin putative" evidence="3">
    <location>
        <begin position="1"/>
        <end position="36"/>
    </location>
</feature>
<organism evidence="4 5">
    <name type="scientific">Parasphingopyxis lamellibrachiae</name>
    <dbReference type="NCBI Taxonomy" id="680125"/>
    <lineage>
        <taxon>Bacteria</taxon>
        <taxon>Pseudomonadati</taxon>
        <taxon>Pseudomonadota</taxon>
        <taxon>Alphaproteobacteria</taxon>
        <taxon>Sphingomonadales</taxon>
        <taxon>Sphingomonadaceae</taxon>
        <taxon>Parasphingopyxis</taxon>
    </lineage>
</organism>
<evidence type="ECO:0000313" key="5">
    <source>
        <dbReference type="Proteomes" id="UP000256310"/>
    </source>
</evidence>
<feature type="transmembrane region" description="Helical" evidence="2">
    <location>
        <begin position="106"/>
        <end position="128"/>
    </location>
</feature>
<sequence>MILVCPSCSTRYLVPDTAIGVEGRQVRCANCKNSWFAEGPDTVAAAAAPSPPPQPVQQEFAETAPRERRTEEPRIEKPAPRTPSVEGNDPFAHEPPFKPRRNPAKMWTAIAVGLFILLAAGIGAVAWFGPPGFLSGFGGRAADSALDVQLVRSPERRTLASGHELLSISGRIVNMTDEEQRVPDIRAELRNAQGAVVYDWTIQAPQTSLPPREMVEFNSAEIDIPRNAEELNLKFVPLEGG</sequence>
<protein>
    <submittedName>
        <fullName evidence="4">Putative Zn finger-like uncharacterized protein</fullName>
    </submittedName>
</protein>
<dbReference type="RefSeq" id="WP_116236431.1">
    <property type="nucleotide sequence ID" value="NZ_QRDP01000004.1"/>
</dbReference>
<gene>
    <name evidence="4" type="ORF">DFR46_2159</name>
</gene>
<name>A0A3D9FJ38_9SPHN</name>
<dbReference type="NCBIfam" id="TIGR02098">
    <property type="entry name" value="MJ0042_CXXC"/>
    <property type="match status" value="1"/>
</dbReference>
<evidence type="ECO:0000256" key="2">
    <source>
        <dbReference type="SAM" id="Phobius"/>
    </source>
</evidence>
<comment type="caution">
    <text evidence="4">The sequence shown here is derived from an EMBL/GenBank/DDBJ whole genome shotgun (WGS) entry which is preliminary data.</text>
</comment>
<dbReference type="OrthoDB" id="7159357at2"/>
<evidence type="ECO:0000256" key="1">
    <source>
        <dbReference type="SAM" id="MobiDB-lite"/>
    </source>
</evidence>
<keyword evidence="2" id="KW-1133">Transmembrane helix</keyword>
<dbReference type="Proteomes" id="UP000256310">
    <property type="component" value="Unassembled WGS sequence"/>
</dbReference>
<keyword evidence="5" id="KW-1185">Reference proteome</keyword>
<evidence type="ECO:0000313" key="4">
    <source>
        <dbReference type="EMBL" id="RED17121.1"/>
    </source>
</evidence>